<dbReference type="NCBIfam" id="TIGR00360">
    <property type="entry name" value="ComEC_N-term"/>
    <property type="match status" value="1"/>
</dbReference>
<dbReference type="InterPro" id="IPR036866">
    <property type="entry name" value="RibonucZ/Hydroxyglut_hydro"/>
</dbReference>
<comment type="subcellular location">
    <subcellularLocation>
        <location evidence="1">Cell membrane</location>
        <topology evidence="1">Multi-pass membrane protein</topology>
    </subcellularLocation>
</comment>
<feature type="transmembrane region" description="Helical" evidence="6">
    <location>
        <begin position="529"/>
        <end position="546"/>
    </location>
</feature>
<dbReference type="KEGG" id="gms:SOIL9_06810"/>
<reference evidence="8 9" key="1">
    <citation type="submission" date="2019-05" db="EMBL/GenBank/DDBJ databases">
        <authorList>
            <consortium name="Science for Life Laboratories"/>
        </authorList>
    </citation>
    <scope>NUCLEOTIDE SEQUENCE [LARGE SCALE GENOMIC DNA]</scope>
    <source>
        <strain evidence="8">Soil9</strain>
    </source>
</reference>
<dbReference type="InterPro" id="IPR035681">
    <property type="entry name" value="ComA-like_MBL"/>
</dbReference>
<protein>
    <recommendedName>
        <fullName evidence="7">Metallo-beta-lactamase domain-containing protein</fullName>
    </recommendedName>
</protein>
<evidence type="ECO:0000256" key="5">
    <source>
        <dbReference type="ARBA" id="ARBA00023136"/>
    </source>
</evidence>
<evidence type="ECO:0000313" key="8">
    <source>
        <dbReference type="EMBL" id="VTR97510.1"/>
    </source>
</evidence>
<gene>
    <name evidence="8" type="ORF">SOIL9_06810</name>
</gene>
<evidence type="ECO:0000256" key="4">
    <source>
        <dbReference type="ARBA" id="ARBA00022989"/>
    </source>
</evidence>
<sequence>MPTNSPAFDDAPVPAPAPWREWARAPLVPVALAATMGLLADRYIGVPLDWALPAAVLALVGWYFSRRTSPQVAFGWLLVCAGVLAAAHHHAHRNPDAPNGIAAFAKDAPVAVRVRGRLAEEPDRFRPPRHDPLLTVQRDASSTGVLEITAVEGSAGWNAATGNVRLSVEGRIDDLHCGDVVEVFGRLTLPDGPHNPGERDYRAFLLDRRITADLRVKRSSDAVVRLEEGWRASLFGWLAVIRGWGSRALARSLPKDESGLATALLLGDSTALDREEWDVYVRTGVIHVLAISGQHLVILGWFAWLVFRVCGVRRRHAAWAVAALLLGYALLTGARPSAVRAAVMVVAVCGGIILRRPVIMANVFALAWLVVLVVNPTDPFTAGCQLSFLSVFVLLWGAVRWLKPRELTPVEQLIEETRGVPEKILRAALRVLVQTFAVSVILTVVNAPLVLAGQNVISPIGMLLGPPLILLTAIALVTGFLLLIVSPAGSWVAEPFARVTEWCMAACEWLVHLGDRVPGGYVYCPAPPMWWLVGFYALVVGLVLFDGTRAKRFLAAICAWVFVGLALGLPPRTSDELRVTFLAVGHGCCVVIETPDGRVLLYDTGTTAGPDAMRRVVAPYLWSRGIGRIDEVFLSHADLDHFNGLPELLRRFHVGQVTMTPTFPDKNSPGVGAVLAALETRDVPRRTVVAGERFTAGNVSFEVLHPPAVGPEGTENARSLVLLVRHEGHTILLTGDLEGEGQTLVTAKPIAPVDVLLAPHHGAKTANAPRGPAEKPEPGTVASWARPKLVVSSQRTGSATAHLHANYGAVGATVWDTPTAGAVTVRSHATGVTAEAFRTHEMGVVTRGK</sequence>
<dbReference type="RefSeq" id="WP_162671236.1">
    <property type="nucleotide sequence ID" value="NZ_LR593886.1"/>
</dbReference>
<name>A0A6P2DD74_9BACT</name>
<keyword evidence="4 6" id="KW-1133">Transmembrane helix</keyword>
<dbReference type="InterPro" id="IPR001279">
    <property type="entry name" value="Metallo-B-lactamas"/>
</dbReference>
<feature type="transmembrane region" description="Helical" evidence="6">
    <location>
        <begin position="284"/>
        <end position="304"/>
    </location>
</feature>
<dbReference type="Pfam" id="PF13567">
    <property type="entry name" value="DUF4131"/>
    <property type="match status" value="1"/>
</dbReference>
<keyword evidence="5 6" id="KW-0472">Membrane</keyword>
<keyword evidence="9" id="KW-1185">Reference proteome</keyword>
<dbReference type="Proteomes" id="UP000464178">
    <property type="component" value="Chromosome"/>
</dbReference>
<keyword evidence="2" id="KW-1003">Cell membrane</keyword>
<dbReference type="InterPro" id="IPR025405">
    <property type="entry name" value="DUF4131"/>
</dbReference>
<dbReference type="AlphaFoldDB" id="A0A6P2DD74"/>
<feature type="transmembrane region" description="Helical" evidence="6">
    <location>
        <begin position="553"/>
        <end position="570"/>
    </location>
</feature>
<dbReference type="Gene3D" id="3.60.15.10">
    <property type="entry name" value="Ribonuclease Z/Hydroxyacylglutathione hydrolase-like"/>
    <property type="match status" value="1"/>
</dbReference>
<feature type="transmembrane region" description="Helical" evidence="6">
    <location>
        <begin position="463"/>
        <end position="484"/>
    </location>
</feature>
<evidence type="ECO:0000256" key="3">
    <source>
        <dbReference type="ARBA" id="ARBA00022692"/>
    </source>
</evidence>
<feature type="transmembrane region" description="Helical" evidence="6">
    <location>
        <begin position="47"/>
        <end position="65"/>
    </location>
</feature>
<evidence type="ECO:0000256" key="6">
    <source>
        <dbReference type="SAM" id="Phobius"/>
    </source>
</evidence>
<evidence type="ECO:0000256" key="1">
    <source>
        <dbReference type="ARBA" id="ARBA00004651"/>
    </source>
</evidence>
<feature type="transmembrane region" description="Helical" evidence="6">
    <location>
        <begin position="341"/>
        <end position="374"/>
    </location>
</feature>
<organism evidence="8 9">
    <name type="scientific">Gemmata massiliana</name>
    <dbReference type="NCBI Taxonomy" id="1210884"/>
    <lineage>
        <taxon>Bacteria</taxon>
        <taxon>Pseudomonadati</taxon>
        <taxon>Planctomycetota</taxon>
        <taxon>Planctomycetia</taxon>
        <taxon>Gemmatales</taxon>
        <taxon>Gemmataceae</taxon>
        <taxon>Gemmata</taxon>
    </lineage>
</organism>
<feature type="transmembrane region" description="Helical" evidence="6">
    <location>
        <begin position="431"/>
        <end position="451"/>
    </location>
</feature>
<dbReference type="Pfam" id="PF00753">
    <property type="entry name" value="Lactamase_B"/>
    <property type="match status" value="1"/>
</dbReference>
<dbReference type="PANTHER" id="PTHR30619:SF1">
    <property type="entry name" value="RECOMBINATION PROTEIN 2"/>
    <property type="match status" value="1"/>
</dbReference>
<keyword evidence="3 6" id="KW-0812">Transmembrane</keyword>
<feature type="domain" description="Metallo-beta-lactamase" evidence="7">
    <location>
        <begin position="586"/>
        <end position="761"/>
    </location>
</feature>
<evidence type="ECO:0000313" key="9">
    <source>
        <dbReference type="Proteomes" id="UP000464178"/>
    </source>
</evidence>
<dbReference type="PANTHER" id="PTHR30619">
    <property type="entry name" value="DNA INTERNALIZATION/COMPETENCE PROTEIN COMEC/REC2"/>
    <property type="match status" value="1"/>
</dbReference>
<dbReference type="InterPro" id="IPR004477">
    <property type="entry name" value="ComEC_N"/>
</dbReference>
<dbReference type="CDD" id="cd07731">
    <property type="entry name" value="ComA-like_MBL-fold"/>
    <property type="match status" value="1"/>
</dbReference>
<dbReference type="InterPro" id="IPR052159">
    <property type="entry name" value="Competence_DNA_uptake"/>
</dbReference>
<feature type="transmembrane region" description="Helical" evidence="6">
    <location>
        <begin position="316"/>
        <end position="334"/>
    </location>
</feature>
<dbReference type="GO" id="GO:0005886">
    <property type="term" value="C:plasma membrane"/>
    <property type="evidence" value="ECO:0007669"/>
    <property type="project" value="UniProtKB-SubCell"/>
</dbReference>
<proteinExistence type="predicted"/>
<dbReference type="SMART" id="SM00849">
    <property type="entry name" value="Lactamase_B"/>
    <property type="match status" value="1"/>
</dbReference>
<dbReference type="EMBL" id="LR593886">
    <property type="protein sequence ID" value="VTR97510.1"/>
    <property type="molecule type" value="Genomic_DNA"/>
</dbReference>
<dbReference type="SUPFAM" id="SSF56281">
    <property type="entry name" value="Metallo-hydrolase/oxidoreductase"/>
    <property type="match status" value="1"/>
</dbReference>
<evidence type="ECO:0000259" key="7">
    <source>
        <dbReference type="SMART" id="SM00849"/>
    </source>
</evidence>
<accession>A0A6P2DD74</accession>
<dbReference type="Pfam" id="PF03772">
    <property type="entry name" value="Competence"/>
    <property type="match status" value="1"/>
</dbReference>
<evidence type="ECO:0000256" key="2">
    <source>
        <dbReference type="ARBA" id="ARBA00022475"/>
    </source>
</evidence>